<reference evidence="13" key="1">
    <citation type="submission" date="2011-04" db="EMBL/GenBank/DDBJ databases">
        <title>The complete genome of Thermodesulfatator indicus DSM 15286.</title>
        <authorList>
            <person name="Lucas S."/>
            <person name="Copeland A."/>
            <person name="Lapidus A."/>
            <person name="Bruce D."/>
            <person name="Goodwin L."/>
            <person name="Pitluck S."/>
            <person name="Peters L."/>
            <person name="Kyrpides N."/>
            <person name="Mavromatis K."/>
            <person name="Pagani I."/>
            <person name="Ivanova N."/>
            <person name="Saunders L."/>
            <person name="Detter J.C."/>
            <person name="Tapia R."/>
            <person name="Han C."/>
            <person name="Land M."/>
            <person name="Hauser L."/>
            <person name="Markowitz V."/>
            <person name="Cheng J.-F."/>
            <person name="Hugenholtz P."/>
            <person name="Woyke T."/>
            <person name="Wu D."/>
            <person name="Spring S."/>
            <person name="Schroeder M."/>
            <person name="Brambilla E."/>
            <person name="Klenk H.-P."/>
            <person name="Eisen J.A."/>
        </authorList>
    </citation>
    <scope>NUCLEOTIDE SEQUENCE [LARGE SCALE GENOMIC DNA]</scope>
    <source>
        <strain evidence="13">DSM 15286 / JCM 11887 / CIR29812</strain>
    </source>
</reference>
<keyword evidence="7" id="KW-0067">ATP-binding</keyword>
<dbReference type="Gene3D" id="3.30.565.10">
    <property type="entry name" value="Histidine kinase-like ATPase, C-terminal domain"/>
    <property type="match status" value="1"/>
</dbReference>
<evidence type="ECO:0000256" key="10">
    <source>
        <dbReference type="SAM" id="Phobius"/>
    </source>
</evidence>
<keyword evidence="9" id="KW-0175">Coiled coil</keyword>
<dbReference type="PaxDb" id="667014-Thein_1832"/>
<dbReference type="InterPro" id="IPR003594">
    <property type="entry name" value="HATPase_dom"/>
</dbReference>
<dbReference type="SMART" id="SM00387">
    <property type="entry name" value="HATPase_c"/>
    <property type="match status" value="1"/>
</dbReference>
<evidence type="ECO:0000256" key="9">
    <source>
        <dbReference type="SAM" id="Coils"/>
    </source>
</evidence>
<dbReference type="InterPro" id="IPR036097">
    <property type="entry name" value="HisK_dim/P_sf"/>
</dbReference>
<dbReference type="InterPro" id="IPR004358">
    <property type="entry name" value="Sig_transdc_His_kin-like_C"/>
</dbReference>
<name>F8A9Q4_THEID</name>
<dbReference type="SMART" id="SM00388">
    <property type="entry name" value="HisKA"/>
    <property type="match status" value="1"/>
</dbReference>
<organism evidence="12 13">
    <name type="scientific">Thermodesulfatator indicus (strain DSM 15286 / JCM 11887 / CIR29812)</name>
    <dbReference type="NCBI Taxonomy" id="667014"/>
    <lineage>
        <taxon>Bacteria</taxon>
        <taxon>Pseudomonadati</taxon>
        <taxon>Thermodesulfobacteriota</taxon>
        <taxon>Thermodesulfobacteria</taxon>
        <taxon>Thermodesulfobacteriales</taxon>
        <taxon>Thermodesulfatatoraceae</taxon>
        <taxon>Thermodesulfatator</taxon>
    </lineage>
</organism>
<dbReference type="Pfam" id="PF00512">
    <property type="entry name" value="HisKA"/>
    <property type="match status" value="1"/>
</dbReference>
<dbReference type="Pfam" id="PF02518">
    <property type="entry name" value="HATPase_c"/>
    <property type="match status" value="1"/>
</dbReference>
<dbReference type="OrthoDB" id="5417197at2"/>
<proteinExistence type="predicted"/>
<dbReference type="Proteomes" id="UP000006793">
    <property type="component" value="Chromosome"/>
</dbReference>
<evidence type="ECO:0000256" key="2">
    <source>
        <dbReference type="ARBA" id="ARBA00012438"/>
    </source>
</evidence>
<evidence type="ECO:0000256" key="8">
    <source>
        <dbReference type="ARBA" id="ARBA00023012"/>
    </source>
</evidence>
<evidence type="ECO:0000256" key="4">
    <source>
        <dbReference type="ARBA" id="ARBA00022679"/>
    </source>
</evidence>
<evidence type="ECO:0000259" key="11">
    <source>
        <dbReference type="PROSITE" id="PS50109"/>
    </source>
</evidence>
<protein>
    <recommendedName>
        <fullName evidence="2">histidine kinase</fullName>
        <ecNumber evidence="2">2.7.13.3</ecNumber>
    </recommendedName>
</protein>
<accession>F8A9Q4</accession>
<gene>
    <name evidence="12" type="ordered locus">Thein_1832</name>
</gene>
<dbReference type="GO" id="GO:0005524">
    <property type="term" value="F:ATP binding"/>
    <property type="evidence" value="ECO:0007669"/>
    <property type="project" value="UniProtKB-KW"/>
</dbReference>
<feature type="domain" description="Histidine kinase" evidence="11">
    <location>
        <begin position="295"/>
        <end position="502"/>
    </location>
</feature>
<comment type="catalytic activity">
    <reaction evidence="1">
        <text>ATP + protein L-histidine = ADP + protein N-phospho-L-histidine.</text>
        <dbReference type="EC" id="2.7.13.3"/>
    </reaction>
</comment>
<evidence type="ECO:0000313" key="13">
    <source>
        <dbReference type="Proteomes" id="UP000006793"/>
    </source>
</evidence>
<dbReference type="SUPFAM" id="SSF47384">
    <property type="entry name" value="Homodimeric domain of signal transducing histidine kinase"/>
    <property type="match status" value="1"/>
</dbReference>
<reference evidence="12 13" key="2">
    <citation type="journal article" date="2012" name="Stand. Genomic Sci.">
        <title>Complete genome sequence of the thermophilic sulfate-reducing ocean bacterium Thermodesulfatator indicus type strain (CIR29812(T)).</title>
        <authorList>
            <person name="Anderson I."/>
            <person name="Saunders E."/>
            <person name="Lapidus A."/>
            <person name="Nolan M."/>
            <person name="Lucas S."/>
            <person name="Tice H."/>
            <person name="Del Rio T.G."/>
            <person name="Cheng J.F."/>
            <person name="Han C."/>
            <person name="Tapia R."/>
            <person name="Goodwin L.A."/>
            <person name="Pitluck S."/>
            <person name="Liolios K."/>
            <person name="Mavromatis K."/>
            <person name="Pagani I."/>
            <person name="Ivanova N."/>
            <person name="Mikhailova N."/>
            <person name="Pati A."/>
            <person name="Chen A."/>
            <person name="Palaniappan K."/>
            <person name="Land M."/>
            <person name="Hauser L."/>
            <person name="Jeffries C.D."/>
            <person name="Chang Y.J."/>
            <person name="Brambilla E.M."/>
            <person name="Rohde M."/>
            <person name="Spring S."/>
            <person name="Goker M."/>
            <person name="Detter J.C."/>
            <person name="Woyke T."/>
            <person name="Bristow J."/>
            <person name="Eisen J.A."/>
            <person name="Markowitz V."/>
            <person name="Hugenholtz P."/>
            <person name="Kyrpides N.C."/>
            <person name="Klenk H.P."/>
        </authorList>
    </citation>
    <scope>NUCLEOTIDE SEQUENCE [LARGE SCALE GENOMIC DNA]</scope>
    <source>
        <strain evidence="13">DSM 15286 / JCM 11887 / CIR29812</strain>
    </source>
</reference>
<dbReference type="PRINTS" id="PR00344">
    <property type="entry name" value="BCTRLSENSOR"/>
</dbReference>
<dbReference type="EMBL" id="CP002683">
    <property type="protein sequence ID" value="AEH45687.1"/>
    <property type="molecule type" value="Genomic_DNA"/>
</dbReference>
<dbReference type="STRING" id="667014.Thein_1832"/>
<feature type="transmembrane region" description="Helical" evidence="10">
    <location>
        <begin position="12"/>
        <end position="32"/>
    </location>
</feature>
<feature type="transmembrane region" description="Helical" evidence="10">
    <location>
        <begin position="244"/>
        <end position="265"/>
    </location>
</feature>
<evidence type="ECO:0000256" key="6">
    <source>
        <dbReference type="ARBA" id="ARBA00022777"/>
    </source>
</evidence>
<keyword evidence="6 12" id="KW-0418">Kinase</keyword>
<dbReference type="PROSITE" id="PS50109">
    <property type="entry name" value="HIS_KIN"/>
    <property type="match status" value="1"/>
</dbReference>
<dbReference type="HOGENOM" id="CLU_539398_0_0_0"/>
<evidence type="ECO:0000256" key="5">
    <source>
        <dbReference type="ARBA" id="ARBA00022741"/>
    </source>
</evidence>
<dbReference type="SUPFAM" id="SSF55874">
    <property type="entry name" value="ATPase domain of HSP90 chaperone/DNA topoisomerase II/histidine kinase"/>
    <property type="match status" value="1"/>
</dbReference>
<keyword evidence="10" id="KW-0472">Membrane</keyword>
<keyword evidence="8" id="KW-0902">Two-component regulatory system</keyword>
<keyword evidence="3" id="KW-0597">Phosphoprotein</keyword>
<dbReference type="CDD" id="cd00082">
    <property type="entry name" value="HisKA"/>
    <property type="match status" value="1"/>
</dbReference>
<feature type="coiled-coil region" evidence="9">
    <location>
        <begin position="266"/>
        <end position="331"/>
    </location>
</feature>
<dbReference type="PANTHER" id="PTHR43065:SF10">
    <property type="entry name" value="PEROXIDE STRESS-ACTIVATED HISTIDINE KINASE MAK3"/>
    <property type="match status" value="1"/>
</dbReference>
<evidence type="ECO:0000256" key="7">
    <source>
        <dbReference type="ARBA" id="ARBA00022840"/>
    </source>
</evidence>
<dbReference type="InterPro" id="IPR003661">
    <property type="entry name" value="HisK_dim/P_dom"/>
</dbReference>
<dbReference type="PANTHER" id="PTHR43065">
    <property type="entry name" value="SENSOR HISTIDINE KINASE"/>
    <property type="match status" value="1"/>
</dbReference>
<dbReference type="Gene3D" id="1.10.287.130">
    <property type="match status" value="1"/>
</dbReference>
<dbReference type="KEGG" id="tid:Thein_1832"/>
<dbReference type="InterPro" id="IPR036890">
    <property type="entry name" value="HATPase_C_sf"/>
</dbReference>
<dbReference type="AlphaFoldDB" id="F8A9Q4"/>
<dbReference type="eggNOG" id="COG5000">
    <property type="taxonomic scope" value="Bacteria"/>
</dbReference>
<dbReference type="InParanoid" id="F8A9Q4"/>
<dbReference type="EC" id="2.7.13.3" evidence="2"/>
<keyword evidence="13" id="KW-1185">Reference proteome</keyword>
<evidence type="ECO:0000313" key="12">
    <source>
        <dbReference type="EMBL" id="AEH45687.1"/>
    </source>
</evidence>
<dbReference type="RefSeq" id="WP_013908426.1">
    <property type="nucleotide sequence ID" value="NC_015681.1"/>
</dbReference>
<dbReference type="InterPro" id="IPR005467">
    <property type="entry name" value="His_kinase_dom"/>
</dbReference>
<dbReference type="GO" id="GO:0000155">
    <property type="term" value="F:phosphorelay sensor kinase activity"/>
    <property type="evidence" value="ECO:0007669"/>
    <property type="project" value="InterPro"/>
</dbReference>
<evidence type="ECO:0000256" key="3">
    <source>
        <dbReference type="ARBA" id="ARBA00022553"/>
    </source>
</evidence>
<keyword evidence="5" id="KW-0547">Nucleotide-binding</keyword>
<keyword evidence="4" id="KW-0808">Transferase</keyword>
<sequence length="508" mass="58627">MVEDAVGKLSLWKINLAFFIVLFGLLNLSFYLHHQEIEKFFVEHVRQDSYTLTEVIRLNVETGSLAEKIIKNILYHFLSNTVSFLDYLDSIEPLSPDELLGFIQENGLAGVLIERQNGEILSVPEGWLPEDIKCHNNLIYIKKYNLFMFCTENLSSLKRVVIGSRVENIKPFYEKISVEGIINRISKLPNVRSVEIIPHKIDQPKVSLYKKDFKIEIPFQNKTIIVYLKAKNLELLEKKLRERYLFLSISLSFVGLILTIIFYFFQKNYLENIRDYEKSLAQQKEEVALGRAAATLAHEIKNPINNISLALQRLTKEAKNLSQEELKLLELLNKSLLQSTKTIDSLLNYVRIEKNFNKEKVELSSLILEILDRYQLSLKDKKIKLYKDLEKVFVLGNRELLLQVLENLLLNALEAIKESGIIIISLKPQDKNVILTIKNSGELPPKDKLEEIFNPYITFKTKGTGLGLALVKKIIKAHDGEVYAEITNDNLFKIEIHLPRISNEDTHS</sequence>
<evidence type="ECO:0000256" key="1">
    <source>
        <dbReference type="ARBA" id="ARBA00000085"/>
    </source>
</evidence>
<keyword evidence="10" id="KW-0812">Transmembrane</keyword>
<keyword evidence="10" id="KW-1133">Transmembrane helix</keyword>